<organism evidence="1 2">
    <name type="scientific">Tuber aestivum</name>
    <name type="common">summer truffle</name>
    <dbReference type="NCBI Taxonomy" id="59557"/>
    <lineage>
        <taxon>Eukaryota</taxon>
        <taxon>Fungi</taxon>
        <taxon>Dikarya</taxon>
        <taxon>Ascomycota</taxon>
        <taxon>Pezizomycotina</taxon>
        <taxon>Pezizomycetes</taxon>
        <taxon>Pezizales</taxon>
        <taxon>Tuberaceae</taxon>
        <taxon>Tuber</taxon>
    </lineage>
</organism>
<dbReference type="EMBL" id="LN891034">
    <property type="protein sequence ID" value="CUS10980.1"/>
    <property type="molecule type" value="Genomic_DNA"/>
</dbReference>
<keyword evidence="2" id="KW-1185">Reference proteome</keyword>
<reference evidence="1" key="1">
    <citation type="submission" date="2015-10" db="EMBL/GenBank/DDBJ databases">
        <authorList>
            <person name="Regsiter A."/>
            <person name="william w."/>
        </authorList>
    </citation>
    <scope>NUCLEOTIDE SEQUENCE</scope>
    <source>
        <strain evidence="1">Montdore</strain>
    </source>
</reference>
<name>A0A292PWX3_9PEZI</name>
<proteinExistence type="predicted"/>
<dbReference type="Proteomes" id="UP001412239">
    <property type="component" value="Unassembled WGS sequence"/>
</dbReference>
<sequence>MMYLNYEQALIVKIMLGSTHEVANRAFAGTVSDKTFQMGLGYNFVDMGATTILAPGGRKEGDSTFKPLEFRHQKHSWPTLVVECGVSQSLARLVVDSRWWLENSGGAVNIRAERAGYEYPYP</sequence>
<accession>A0A292PWX3</accession>
<protein>
    <submittedName>
        <fullName evidence="1">Uncharacterized protein</fullName>
    </submittedName>
</protein>
<evidence type="ECO:0000313" key="2">
    <source>
        <dbReference type="Proteomes" id="UP001412239"/>
    </source>
</evidence>
<dbReference type="AlphaFoldDB" id="A0A292PWX3"/>
<gene>
    <name evidence="1" type="ORF">GSTUAT00004908001</name>
</gene>
<evidence type="ECO:0000313" key="1">
    <source>
        <dbReference type="EMBL" id="CUS10980.1"/>
    </source>
</evidence>